<reference evidence="2 3" key="1">
    <citation type="submission" date="2019-03" db="EMBL/GenBank/DDBJ databases">
        <title>First draft genome of Liparis tanakae, snailfish: a comprehensive survey of snailfish specific genes.</title>
        <authorList>
            <person name="Kim W."/>
            <person name="Song I."/>
            <person name="Jeong J.-H."/>
            <person name="Kim D."/>
            <person name="Kim S."/>
            <person name="Ryu S."/>
            <person name="Song J.Y."/>
            <person name="Lee S.K."/>
        </authorList>
    </citation>
    <scope>NUCLEOTIDE SEQUENCE [LARGE SCALE GENOMIC DNA]</scope>
    <source>
        <tissue evidence="2">Muscle</tissue>
    </source>
</reference>
<evidence type="ECO:0000313" key="2">
    <source>
        <dbReference type="EMBL" id="TNN42859.1"/>
    </source>
</evidence>
<dbReference type="EMBL" id="SRLO01001007">
    <property type="protein sequence ID" value="TNN42859.1"/>
    <property type="molecule type" value="Genomic_DNA"/>
</dbReference>
<accession>A0A4Z2FP11</accession>
<dbReference type="Proteomes" id="UP000314294">
    <property type="component" value="Unassembled WGS sequence"/>
</dbReference>
<evidence type="ECO:0000313" key="3">
    <source>
        <dbReference type="Proteomes" id="UP000314294"/>
    </source>
</evidence>
<feature type="compositionally biased region" description="Low complexity" evidence="1">
    <location>
        <begin position="65"/>
        <end position="74"/>
    </location>
</feature>
<proteinExistence type="predicted"/>
<comment type="caution">
    <text evidence="2">The sequence shown here is derived from an EMBL/GenBank/DDBJ whole genome shotgun (WGS) entry which is preliminary data.</text>
</comment>
<protein>
    <submittedName>
        <fullName evidence="2">Uncharacterized protein</fullName>
    </submittedName>
</protein>
<feature type="region of interest" description="Disordered" evidence="1">
    <location>
        <begin position="64"/>
        <end position="91"/>
    </location>
</feature>
<dbReference type="AlphaFoldDB" id="A0A4Z2FP11"/>
<evidence type="ECO:0000256" key="1">
    <source>
        <dbReference type="SAM" id="MobiDB-lite"/>
    </source>
</evidence>
<name>A0A4Z2FP11_9TELE</name>
<gene>
    <name evidence="2" type="ORF">EYF80_046957</name>
</gene>
<organism evidence="2 3">
    <name type="scientific">Liparis tanakae</name>
    <name type="common">Tanaka's snailfish</name>
    <dbReference type="NCBI Taxonomy" id="230148"/>
    <lineage>
        <taxon>Eukaryota</taxon>
        <taxon>Metazoa</taxon>
        <taxon>Chordata</taxon>
        <taxon>Craniata</taxon>
        <taxon>Vertebrata</taxon>
        <taxon>Euteleostomi</taxon>
        <taxon>Actinopterygii</taxon>
        <taxon>Neopterygii</taxon>
        <taxon>Teleostei</taxon>
        <taxon>Neoteleostei</taxon>
        <taxon>Acanthomorphata</taxon>
        <taxon>Eupercaria</taxon>
        <taxon>Perciformes</taxon>
        <taxon>Cottioidei</taxon>
        <taxon>Cottales</taxon>
        <taxon>Liparidae</taxon>
        <taxon>Liparis</taxon>
    </lineage>
</organism>
<sequence>MVTSGEHGNTSPLEFVRTLEQMGRRKNREIKGGGVGADIRHALTVLQYSQHRVVLPYNVVGVWSNNNNNNNNNNKASGAAVDEPGPGDTHN</sequence>
<keyword evidence="3" id="KW-1185">Reference proteome</keyword>